<evidence type="ECO:0000313" key="1">
    <source>
        <dbReference type="EMBL" id="KAE8692375.1"/>
    </source>
</evidence>
<protein>
    <submittedName>
        <fullName evidence="1">Uncharacterized protein</fullName>
    </submittedName>
</protein>
<organism evidence="1 2">
    <name type="scientific">Hibiscus syriacus</name>
    <name type="common">Rose of Sharon</name>
    <dbReference type="NCBI Taxonomy" id="106335"/>
    <lineage>
        <taxon>Eukaryota</taxon>
        <taxon>Viridiplantae</taxon>
        <taxon>Streptophyta</taxon>
        <taxon>Embryophyta</taxon>
        <taxon>Tracheophyta</taxon>
        <taxon>Spermatophyta</taxon>
        <taxon>Magnoliopsida</taxon>
        <taxon>eudicotyledons</taxon>
        <taxon>Gunneridae</taxon>
        <taxon>Pentapetalae</taxon>
        <taxon>rosids</taxon>
        <taxon>malvids</taxon>
        <taxon>Malvales</taxon>
        <taxon>Malvaceae</taxon>
        <taxon>Malvoideae</taxon>
        <taxon>Hibiscus</taxon>
    </lineage>
</organism>
<dbReference type="AlphaFoldDB" id="A0A6A2ZNA0"/>
<keyword evidence="2" id="KW-1185">Reference proteome</keyword>
<sequence>MAEPMEISSSSEPLNLQSIRSRISELSEIHSSNKNEVESEALSSDSEKLFNDFPSHFERKVNQIIEEYSDAGFLGIEDLEHAVELFCMFIQLFLIPFLVSAFPKNVDTSFLYYSYRYLAYLKVEHNQVEAESVKISNEIEDLSRNRIEESNILEGNLEGLKSALDSIASQGIVEEDPCFISSINDEHQSNLMDTNEEQKFEILELESQIEKNNLLLESLQDLDSTLKRLDALEQIENALTGLKVIGFDGNFIRLSLQTYIPKVEGVLWQIMIEDIDEPSEITHELLLEIIDDGTMEVKNVEMFPNDVYIGDILDAAKSYRQLSSNLLTREPWSSLEWFVGKMQDRIILSTSRRSVVKSANKSRHCFEYIEKDETIAAHLVEGIDAFIKVSQGWPLSESPLKLLSVKSSDHHSREISLSLLCKVQEMANSLDTNIRQNLSTFVDAVEKLLLEQMRLELQSDDASDK</sequence>
<name>A0A6A2ZNA0_HIBSY</name>
<evidence type="ECO:0000313" key="2">
    <source>
        <dbReference type="Proteomes" id="UP000436088"/>
    </source>
</evidence>
<dbReference type="PANTHER" id="PTHR36037:SF1">
    <property type="entry name" value="RNA-DIRECTED DNA POLYMERASE (REVERSE TRANSCRIPTASE)-RELATED FAMILY PROTEIN"/>
    <property type="match status" value="1"/>
</dbReference>
<reference evidence="1" key="1">
    <citation type="submission" date="2019-09" db="EMBL/GenBank/DDBJ databases">
        <title>Draft genome information of white flower Hibiscus syriacus.</title>
        <authorList>
            <person name="Kim Y.-M."/>
        </authorList>
    </citation>
    <scope>NUCLEOTIDE SEQUENCE [LARGE SCALE GENOMIC DNA]</scope>
    <source>
        <strain evidence="1">YM2019G1</strain>
    </source>
</reference>
<dbReference type="PANTHER" id="PTHR36037">
    <property type="entry name" value="RNA-DIRECTED DNA POLYMERASE (REVERSE TRANSCRIPTASE)-RELATED FAMILY PROTEIN"/>
    <property type="match status" value="1"/>
</dbReference>
<dbReference type="Proteomes" id="UP000436088">
    <property type="component" value="Unassembled WGS sequence"/>
</dbReference>
<dbReference type="EMBL" id="VEPZ02001136">
    <property type="protein sequence ID" value="KAE8692375.1"/>
    <property type="molecule type" value="Genomic_DNA"/>
</dbReference>
<comment type="caution">
    <text evidence="1">The sequence shown here is derived from an EMBL/GenBank/DDBJ whole genome shotgun (WGS) entry which is preliminary data.</text>
</comment>
<accession>A0A6A2ZNA0</accession>
<gene>
    <name evidence="1" type="ORF">F3Y22_tig00110840pilonHSYRG00198</name>
</gene>
<proteinExistence type="predicted"/>